<dbReference type="HAMAP" id="MF_00262">
    <property type="entry name" value="MinE"/>
    <property type="match status" value="1"/>
</dbReference>
<comment type="similarity">
    <text evidence="1 3">Belongs to the MinE family.</text>
</comment>
<feature type="compositionally biased region" description="Polar residues" evidence="4">
    <location>
        <begin position="105"/>
        <end position="114"/>
    </location>
</feature>
<dbReference type="NCBIfam" id="NF001422">
    <property type="entry name" value="PRK00296.1"/>
    <property type="match status" value="1"/>
</dbReference>
<evidence type="ECO:0000256" key="2">
    <source>
        <dbReference type="ARBA" id="ARBA00025265"/>
    </source>
</evidence>
<evidence type="ECO:0000313" key="5">
    <source>
        <dbReference type="EMBL" id="PYE02552.1"/>
    </source>
</evidence>
<protein>
    <recommendedName>
        <fullName evidence="3">Cell division topological specificity factor</fullName>
    </recommendedName>
</protein>
<organism evidence="5 6">
    <name type="scientific">Prochlorococcus marinus XMU1408</name>
    <dbReference type="NCBI Taxonomy" id="2213228"/>
    <lineage>
        <taxon>Bacteria</taxon>
        <taxon>Bacillati</taxon>
        <taxon>Cyanobacteriota</taxon>
        <taxon>Cyanophyceae</taxon>
        <taxon>Synechococcales</taxon>
        <taxon>Prochlorococcaceae</taxon>
        <taxon>Prochlorococcus</taxon>
    </lineage>
</organism>
<accession>A0A318R4C3</accession>
<dbReference type="RefSeq" id="WP_158466050.1">
    <property type="nucleotide sequence ID" value="NZ_QJUE01000002.1"/>
</dbReference>
<reference evidence="5 6" key="1">
    <citation type="journal article" date="2018" name="Appl. Environ. Microbiol.">
        <title>Genome rearrangement shapes Prochlorococcus ecological adaptation.</title>
        <authorList>
            <person name="Yan W."/>
            <person name="Wei S."/>
            <person name="Wang Q."/>
            <person name="Xiao X."/>
            <person name="Zeng Q."/>
            <person name="Jiao N."/>
            <person name="Zhang R."/>
        </authorList>
    </citation>
    <scope>NUCLEOTIDE SEQUENCE [LARGE SCALE GENOMIC DNA]</scope>
    <source>
        <strain evidence="5 6">XMU1408</strain>
    </source>
</reference>
<dbReference type="InterPro" id="IPR005527">
    <property type="entry name" value="MinE"/>
</dbReference>
<dbReference type="EMBL" id="QJUE01000002">
    <property type="protein sequence ID" value="PYE02552.1"/>
    <property type="molecule type" value="Genomic_DNA"/>
</dbReference>
<keyword evidence="3" id="KW-0131">Cell cycle</keyword>
<dbReference type="SUPFAM" id="SSF55229">
    <property type="entry name" value="Cell division protein MinE topological specificity domain"/>
    <property type="match status" value="1"/>
</dbReference>
<dbReference type="Pfam" id="PF03776">
    <property type="entry name" value="MinE"/>
    <property type="match status" value="1"/>
</dbReference>
<dbReference type="Gene3D" id="3.30.1070.10">
    <property type="entry name" value="Cell division topological specificity factor MinE"/>
    <property type="match status" value="1"/>
</dbReference>
<gene>
    <name evidence="3" type="primary">minE</name>
    <name evidence="5" type="ORF">DNJ73_01980</name>
</gene>
<dbReference type="OrthoDB" id="9796578at2"/>
<comment type="caution">
    <text evidence="5">The sequence shown here is derived from an EMBL/GenBank/DDBJ whole genome shotgun (WGS) entry which is preliminary data.</text>
</comment>
<feature type="region of interest" description="Disordered" evidence="4">
    <location>
        <begin position="93"/>
        <end position="114"/>
    </location>
</feature>
<comment type="function">
    <text evidence="2 3">Prevents the cell division inhibition by proteins MinC and MinD at internal division sites while permitting inhibition at polar sites. This ensures cell division at the proper site by restricting the formation of a division septum at the midpoint of the long axis of the cell.</text>
</comment>
<dbReference type="InterPro" id="IPR036707">
    <property type="entry name" value="MinE_sf"/>
</dbReference>
<evidence type="ECO:0000256" key="4">
    <source>
        <dbReference type="SAM" id="MobiDB-lite"/>
    </source>
</evidence>
<evidence type="ECO:0000256" key="3">
    <source>
        <dbReference type="HAMAP-Rule" id="MF_00262"/>
    </source>
</evidence>
<dbReference type="NCBIfam" id="TIGR01215">
    <property type="entry name" value="minE"/>
    <property type="match status" value="1"/>
</dbReference>
<proteinExistence type="inferred from homology"/>
<dbReference type="AlphaFoldDB" id="A0A318R4C3"/>
<dbReference type="GO" id="GO:0032955">
    <property type="term" value="P:regulation of division septum assembly"/>
    <property type="evidence" value="ECO:0007669"/>
    <property type="project" value="InterPro"/>
</dbReference>
<dbReference type="Proteomes" id="UP000247807">
    <property type="component" value="Unassembled WGS sequence"/>
</dbReference>
<evidence type="ECO:0000313" key="6">
    <source>
        <dbReference type="Proteomes" id="UP000247807"/>
    </source>
</evidence>
<keyword evidence="3 5" id="KW-0132">Cell division</keyword>
<sequence>MTLRDIINKLLRRQPSSASTARERLQLVLAHDRSDLSTELLDQMRKEILEVVARYVEIDMDEGAVSLETEDRMTALVANLPIKRTLNGQIKLIEPDIPSEENSEGIESTDQSSH</sequence>
<name>A0A318R4C3_PROMR</name>
<evidence type="ECO:0000256" key="1">
    <source>
        <dbReference type="ARBA" id="ARBA00008168"/>
    </source>
</evidence>
<dbReference type="GO" id="GO:0051301">
    <property type="term" value="P:cell division"/>
    <property type="evidence" value="ECO:0007669"/>
    <property type="project" value="UniProtKB-KW"/>
</dbReference>